<dbReference type="Proteomes" id="UP000789706">
    <property type="component" value="Unassembled WGS sequence"/>
</dbReference>
<evidence type="ECO:0000313" key="1">
    <source>
        <dbReference type="EMBL" id="CAG8609183.1"/>
    </source>
</evidence>
<dbReference type="OrthoDB" id="2422304at2759"/>
<dbReference type="EMBL" id="CAJVPK010002245">
    <property type="protein sequence ID" value="CAG8609183.1"/>
    <property type="molecule type" value="Genomic_DNA"/>
</dbReference>
<accession>A0A9N9GKV1</accession>
<sequence>FLSHRALEEAISIERSTSLPLEAPDCFKISVKRLGIEPTSLYRGVGDGITPLEHLAEHLKHALSNMEGLSVTKKGIVVQAILDVANATSDQILSRNFPHKLALVARYMFTYLDPLKYIP</sequence>
<proteinExistence type="predicted"/>
<dbReference type="AlphaFoldDB" id="A0A9N9GKV1"/>
<reference evidence="1" key="1">
    <citation type="submission" date="2021-06" db="EMBL/GenBank/DDBJ databases">
        <authorList>
            <person name="Kallberg Y."/>
            <person name="Tangrot J."/>
            <person name="Rosling A."/>
        </authorList>
    </citation>
    <scope>NUCLEOTIDE SEQUENCE</scope>
    <source>
        <strain evidence="1">AZ414A</strain>
    </source>
</reference>
<organism evidence="1 2">
    <name type="scientific">Diversispora eburnea</name>
    <dbReference type="NCBI Taxonomy" id="1213867"/>
    <lineage>
        <taxon>Eukaryota</taxon>
        <taxon>Fungi</taxon>
        <taxon>Fungi incertae sedis</taxon>
        <taxon>Mucoromycota</taxon>
        <taxon>Glomeromycotina</taxon>
        <taxon>Glomeromycetes</taxon>
        <taxon>Diversisporales</taxon>
        <taxon>Diversisporaceae</taxon>
        <taxon>Diversispora</taxon>
    </lineage>
</organism>
<name>A0A9N9GKV1_9GLOM</name>
<keyword evidence="2" id="KW-1185">Reference proteome</keyword>
<comment type="caution">
    <text evidence="1">The sequence shown here is derived from an EMBL/GenBank/DDBJ whole genome shotgun (WGS) entry which is preliminary data.</text>
</comment>
<feature type="non-terminal residue" evidence="1">
    <location>
        <position position="119"/>
    </location>
</feature>
<evidence type="ECO:0000313" key="2">
    <source>
        <dbReference type="Proteomes" id="UP000789706"/>
    </source>
</evidence>
<protein>
    <submittedName>
        <fullName evidence="1">2497_t:CDS:1</fullName>
    </submittedName>
</protein>
<gene>
    <name evidence="1" type="ORF">DEBURN_LOCUS9895</name>
</gene>